<dbReference type="InterPro" id="IPR011009">
    <property type="entry name" value="Kinase-like_dom_sf"/>
</dbReference>
<keyword evidence="8" id="KW-0844">Vision</keyword>
<feature type="domain" description="Protein kinase" evidence="12">
    <location>
        <begin position="2112"/>
        <end position="2407"/>
    </location>
</feature>
<dbReference type="Gene3D" id="1.20.120.720">
    <property type="entry name" value="Myosin VI head, motor domain, U50 subdomain"/>
    <property type="match status" value="1"/>
</dbReference>
<evidence type="ECO:0000259" key="12">
    <source>
        <dbReference type="PROSITE" id="PS50011"/>
    </source>
</evidence>
<dbReference type="SMART" id="SM00248">
    <property type="entry name" value="ANK"/>
    <property type="match status" value="6"/>
</dbReference>
<dbReference type="PROSITE" id="PS50011">
    <property type="entry name" value="PROTEIN_KINASE_DOM"/>
    <property type="match status" value="1"/>
</dbReference>
<keyword evidence="6 10" id="KW-0505">Motor protein</keyword>
<feature type="region of interest" description="Disordered" evidence="11">
    <location>
        <begin position="357"/>
        <end position="376"/>
    </location>
</feature>
<evidence type="ECO:0000256" key="2">
    <source>
        <dbReference type="ARBA" id="ARBA00022606"/>
    </source>
</evidence>
<dbReference type="PANTHER" id="PTHR13140">
    <property type="entry name" value="MYOSIN"/>
    <property type="match status" value="1"/>
</dbReference>
<feature type="region of interest" description="Disordered" evidence="11">
    <location>
        <begin position="234"/>
        <end position="275"/>
    </location>
</feature>
<dbReference type="InterPro" id="IPR002110">
    <property type="entry name" value="Ankyrin_rpt"/>
</dbReference>
<evidence type="ECO:0000256" key="9">
    <source>
        <dbReference type="PROSITE-ProRule" id="PRU00023"/>
    </source>
</evidence>
<reference evidence="14 15" key="1">
    <citation type="submission" date="2024-10" db="EMBL/GenBank/DDBJ databases">
        <title>Updated reference genomes for cyclostephanoid diatoms.</title>
        <authorList>
            <person name="Roberts W.R."/>
            <person name="Alverson A.J."/>
        </authorList>
    </citation>
    <scope>NUCLEOTIDE SEQUENCE [LARGE SCALE GENOMIC DNA]</scope>
    <source>
        <strain evidence="14 15">AJA232-27</strain>
    </source>
</reference>
<dbReference type="PROSITE" id="PS51456">
    <property type="entry name" value="MYOSIN_MOTOR"/>
    <property type="match status" value="1"/>
</dbReference>
<feature type="compositionally biased region" description="Polar residues" evidence="11">
    <location>
        <begin position="67"/>
        <end position="77"/>
    </location>
</feature>
<feature type="region of interest" description="Disordered" evidence="11">
    <location>
        <begin position="30"/>
        <end position="155"/>
    </location>
</feature>
<dbReference type="PRINTS" id="PR00193">
    <property type="entry name" value="MYOSINHEAVY"/>
</dbReference>
<dbReference type="SMART" id="SM00015">
    <property type="entry name" value="IQ"/>
    <property type="match status" value="7"/>
</dbReference>
<dbReference type="Gene3D" id="1.10.510.10">
    <property type="entry name" value="Transferase(Phosphotransferase) domain 1"/>
    <property type="match status" value="1"/>
</dbReference>
<dbReference type="PROSITE" id="PS50096">
    <property type="entry name" value="IQ"/>
    <property type="match status" value="2"/>
</dbReference>
<evidence type="ECO:0000259" key="13">
    <source>
        <dbReference type="PROSITE" id="PS51456"/>
    </source>
</evidence>
<dbReference type="GO" id="GO:0016459">
    <property type="term" value="C:myosin complex"/>
    <property type="evidence" value="ECO:0007669"/>
    <property type="project" value="UniProtKB-KW"/>
</dbReference>
<feature type="binding site" evidence="10">
    <location>
        <begin position="484"/>
        <end position="491"/>
    </location>
    <ligand>
        <name>ATP</name>
        <dbReference type="ChEBI" id="CHEBI:30616"/>
    </ligand>
</feature>
<gene>
    <name evidence="14" type="ORF">ACHAWU_004054</name>
</gene>
<keyword evidence="3 10" id="KW-0547">Nucleotide-binding</keyword>
<keyword evidence="4 10" id="KW-0067">ATP-binding</keyword>
<dbReference type="PANTHER" id="PTHR13140:SF845">
    <property type="entry name" value="MYOSIN-LIKE PROTEIN"/>
    <property type="match status" value="1"/>
</dbReference>
<dbReference type="Pfam" id="PF00063">
    <property type="entry name" value="Myosin_head"/>
    <property type="match status" value="3"/>
</dbReference>
<evidence type="ECO:0000256" key="1">
    <source>
        <dbReference type="ARBA" id="ARBA00006998"/>
    </source>
</evidence>
<feature type="domain" description="Myosin motor" evidence="13">
    <location>
        <begin position="291"/>
        <end position="1232"/>
    </location>
</feature>
<dbReference type="SMART" id="SM00242">
    <property type="entry name" value="MYSc"/>
    <property type="match status" value="1"/>
</dbReference>
<evidence type="ECO:0000256" key="6">
    <source>
        <dbReference type="ARBA" id="ARBA00023175"/>
    </source>
</evidence>
<keyword evidence="7 10" id="KW-0009">Actin-binding</keyword>
<dbReference type="Gene3D" id="1.25.40.20">
    <property type="entry name" value="Ankyrin repeat-containing domain"/>
    <property type="match status" value="2"/>
</dbReference>
<name>A0ABD3MPV8_9STRA</name>
<evidence type="ECO:0000256" key="7">
    <source>
        <dbReference type="ARBA" id="ARBA00023203"/>
    </source>
</evidence>
<dbReference type="InterPro" id="IPR001609">
    <property type="entry name" value="Myosin_head_motor_dom-like"/>
</dbReference>
<evidence type="ECO:0000256" key="8">
    <source>
        <dbReference type="ARBA" id="ARBA00023305"/>
    </source>
</evidence>
<dbReference type="PROSITE" id="PS50297">
    <property type="entry name" value="ANK_REP_REGION"/>
    <property type="match status" value="1"/>
</dbReference>
<dbReference type="SMART" id="SM00220">
    <property type="entry name" value="S_TKc"/>
    <property type="match status" value="1"/>
</dbReference>
<feature type="region of interest" description="Disordered" evidence="11">
    <location>
        <begin position="181"/>
        <end position="206"/>
    </location>
</feature>
<comment type="caution">
    <text evidence="14">The sequence shown here is derived from an EMBL/GenBank/DDBJ whole genome shotgun (WGS) entry which is preliminary data.</text>
</comment>
<evidence type="ECO:0000313" key="15">
    <source>
        <dbReference type="Proteomes" id="UP001530293"/>
    </source>
</evidence>
<dbReference type="InterPro" id="IPR000719">
    <property type="entry name" value="Prot_kinase_dom"/>
</dbReference>
<dbReference type="Gene3D" id="1.20.58.530">
    <property type="match status" value="1"/>
</dbReference>
<dbReference type="InterPro" id="IPR036961">
    <property type="entry name" value="Kinesin_motor_dom_sf"/>
</dbReference>
<keyword evidence="2" id="KW-0716">Sensory transduction</keyword>
<comment type="similarity">
    <text evidence="1">In the C-terminal section; belongs to the TRAFAC class myosin-kinesin ATPase superfamily. Myosin family.</text>
</comment>
<feature type="region of interest" description="Actin-binding" evidence="10">
    <location>
        <begin position="1053"/>
        <end position="1075"/>
    </location>
</feature>
<organism evidence="14 15">
    <name type="scientific">Discostella pseudostelligera</name>
    <dbReference type="NCBI Taxonomy" id="259834"/>
    <lineage>
        <taxon>Eukaryota</taxon>
        <taxon>Sar</taxon>
        <taxon>Stramenopiles</taxon>
        <taxon>Ochrophyta</taxon>
        <taxon>Bacillariophyta</taxon>
        <taxon>Coscinodiscophyceae</taxon>
        <taxon>Thalassiosirophycidae</taxon>
        <taxon>Stephanodiscales</taxon>
        <taxon>Stephanodiscaceae</taxon>
        <taxon>Discostella</taxon>
    </lineage>
</organism>
<dbReference type="GO" id="GO:0005524">
    <property type="term" value="F:ATP binding"/>
    <property type="evidence" value="ECO:0007669"/>
    <property type="project" value="UniProtKB-UniRule"/>
</dbReference>
<comment type="similarity">
    <text evidence="10">Belongs to the TRAFAC class myosin-kinesin ATPase superfamily. Myosin family.</text>
</comment>
<dbReference type="Gene3D" id="1.20.5.190">
    <property type="match status" value="3"/>
</dbReference>
<evidence type="ECO:0000256" key="5">
    <source>
        <dbReference type="ARBA" id="ARBA00023123"/>
    </source>
</evidence>
<dbReference type="Pfam" id="PF13637">
    <property type="entry name" value="Ank_4"/>
    <property type="match status" value="1"/>
</dbReference>
<dbReference type="InterPro" id="IPR027417">
    <property type="entry name" value="P-loop_NTPase"/>
</dbReference>
<keyword evidence="5 10" id="KW-0518">Myosin</keyword>
<keyword evidence="15" id="KW-1185">Reference proteome</keyword>
<dbReference type="Proteomes" id="UP001530293">
    <property type="component" value="Unassembled WGS sequence"/>
</dbReference>
<dbReference type="GO" id="GO:0003774">
    <property type="term" value="F:cytoskeletal motor activity"/>
    <property type="evidence" value="ECO:0007669"/>
    <property type="project" value="UniProtKB-UniRule"/>
</dbReference>
<keyword evidence="9" id="KW-0040">ANK repeat</keyword>
<feature type="compositionally biased region" description="Basic and acidic residues" evidence="11">
    <location>
        <begin position="130"/>
        <end position="144"/>
    </location>
</feature>
<protein>
    <submittedName>
        <fullName evidence="14">Uncharacterized protein</fullName>
    </submittedName>
</protein>
<dbReference type="InterPro" id="IPR036770">
    <property type="entry name" value="Ankyrin_rpt-contain_sf"/>
</dbReference>
<dbReference type="Gene3D" id="1.20.5.4820">
    <property type="match status" value="1"/>
</dbReference>
<feature type="compositionally biased region" description="Low complexity" evidence="11">
    <location>
        <begin position="36"/>
        <end position="46"/>
    </location>
</feature>
<proteinExistence type="inferred from homology"/>
<sequence length="2422" mass="270002">MEEGSHVWLRSPKSEWGWLPAKIVRKEVVAIKSESKPGSSSSTNKVVGGGAANNGTGLKDAYGRYRTSATVNSQPSSGGAVGGVGDDGGDLLPKSPDGSNDNADNDTIGSQSEGELVQPVAEEQASMAGDEQKQQQLEDVKEDQPIDATSSPEDTMIELTLVDDFDGLRLEGNNTVVVATGGGNSITTSGQNSRRKKGKSSTGDYYANAQPFSEIIRITNNAFVAARGEEHPDIKLRNIPMTQYGPSSNQNKNQPSNDGGGVDADGSGSNNDKSEMQTPALTMMIQDTITGGVDDLIGLTHLHEPAILHAIRLRYDADIIYTSTGPILLAINPFKRMEGVYGRELMDLYRQQGEDKMYGGGGVASPLQTTPSPSPKEGSIIAEVVSSNLTVKPFYNMPNNIPMTDDGTPIPNIYLHRPNGNLPPHVYQAADDAYRAMMRGIEIAAMMKGGGRGLGRGRGVGGAKEKKSTDEFDMPANQSILVSGESGAGKTVTTKIVLNYFAMLSQKSQEDSVSSAVKTKSRGGVISPRQLTGVAVTVPSSPSKTTPERDYITTGKEADESVEHQVLLSNPILEAFGNARTIRNDNSSRFGKYVNIAFTEGGQLVRASIDTYLLEKVRLLHQAPGERNFHIFYQFLEAASNAEREELLLNDYTAQDFYLTNQSDTYIRRDHVDDADMHKEMVDAMEIMHFGSDTVKQLMRLVSAVLFAGNMTFSTRQTAAYGDSAMLEETEASLAVAQLLGVSFDNLAASLTTKVIFARGDIIHKGLDLGQAEKSSEALIKSIYGAAFDFIAEKINVSINAGSGGIPENGSAARSRQAGLRRGQSSSGDEPINIVPPGGASIGVLDIFGFETFDVNGFEQLCINYTNETLQQQFNKFVFKLEQQEYEREGILWKFIPFPDNQDVLNLIDKPRTGILQILDEQCIVDWGTEQKFSLSLYSICDSMSQRFHVSPPQRVRNKFSVEHYAGLVEYSTENWLEKNKDQLPAASAELLESSNFELISHIKVSRYTIGTCGLTSSSSLTRTLLSCFQKYVRSEGAKIAMKSLGKQFSDSLKILRTRIDATMPHYVRCLKPNDGLEPDHFDPKNIVEQLRYCGVLEAVRVSRAGYPTRYPHEVFVTRYYMLCPNRGSDEGNLSPYHNEIPATLTEEQKQLKRLVSRMATEIWTTEQVMFKRIGDKPEQQDTLHALAQPKSLTEFMKLDFSSRCAVAGLQLGKTKVFLRREAFECIESIRNQKFGKNSTIISKNWRRFSAMVYRRRAGEAAILVQSVMRMRLAAIKTDKLMSEFRAYMRMRAAATKLQRCYRSYYIVAYKEGADLRKAKQSVLKIQSCIRGHLARKSITALIYNFTKLQSHVRRVQVRKIYLTKRNAIIKMQSIVRVLRALRDVEEAKKQRAALRIQSIARMKSAFVNFRRKVDAATFIKRRYREHLYSERPMYGTFLKRYYMLGDPKDVKAAGIVNLKKKKIILARHRNAIINAKRHELTKLVNKLALEMWEPGMFESFAKPGDREKPLHSGCTRAAPQSVLTENGDSVLPHSRPQHVQLSELTPLPQTKEEYMERSTPSRLALVGMQMCHGTVFMRTETHICLETRRNKLVSGSSAKIQAVARRKLAVKDLARKRAAVIKLQSFLRMHKERKQLDPMRRDFAATKIQSAFRMSFTRKGVWRTYWSTQNREFFAFIKDDNWYMVERMLHKNPLLVEEADSMTGELPLHKIAERASAWTLLIEMILTLYPKAVVHKDFAGELPIHHAAHAGNLLALEIIYESYKNGAKDADGSGRYPIHVAAEHGSIEAVKFLTMKVPDCVHAVTSGGSSLPLHLVCKNYSSVGVVTSLLRSPLNFSLASRTDDHGELPLHLLLRCGPGVDVVAVKSLLTCYLKAIETRDKLGDIPLHIALKHHCKPAVIEALLKHFPGSSVVMDGHGHSPLHLALTHSAADETTVLLINYAPQIVTMHDNVTGKLPIETATEHEQSLFIIYRLLKLDMPIDLKERIQVRLIPHFYSWNHILLNVGDKYYQVVSKILQQCTQPQVLALAHVEDSKGKVALASATPICRHEIRVMLRLFNTLELVKQRPAFTNGASDTEIFYALRYEPPPEQSGLFSADYESKKSDGDDYIDDWDDDLSQASNASVQLKSNEEANLSVADKLKLIRNEKGQHVIAKITPRSDIVERELKIRKDFNLSRHYVPSVISVHHTVHHGAYQNAQAEPAYCITIEGADSTVEHQMLDYRRVGKAFPSNELRRIGVSLLHLHENGLVHTDFGPHSVGKFGPLFKMLGVGGCVRIGDQTDPKHGIYHPPEAVVVENIIVDGKERKTARVIPVKASPAIDLWSFGHMVYESVVGAPLAAYSHRGQRVKSSNLAKIARWDDLSLQKALMNVDAEDTLARNVISKLLHPDPNRRFKSIRDAIADPFFNTDSGDRKIKREKPQ</sequence>
<feature type="repeat" description="ANK" evidence="9">
    <location>
        <begin position="1774"/>
        <end position="1794"/>
    </location>
</feature>
<evidence type="ECO:0000256" key="4">
    <source>
        <dbReference type="ARBA" id="ARBA00022840"/>
    </source>
</evidence>
<evidence type="ECO:0000256" key="3">
    <source>
        <dbReference type="ARBA" id="ARBA00022741"/>
    </source>
</evidence>
<dbReference type="SUPFAM" id="SSF48403">
    <property type="entry name" value="Ankyrin repeat"/>
    <property type="match status" value="1"/>
</dbReference>
<evidence type="ECO:0000313" key="14">
    <source>
        <dbReference type="EMBL" id="KAL3764242.1"/>
    </source>
</evidence>
<accession>A0ABD3MPV8</accession>
<dbReference type="SUPFAM" id="SSF52540">
    <property type="entry name" value="P-loop containing nucleoside triphosphate hydrolases"/>
    <property type="match status" value="3"/>
</dbReference>
<dbReference type="SUPFAM" id="SSF56112">
    <property type="entry name" value="Protein kinase-like (PK-like)"/>
    <property type="match status" value="1"/>
</dbReference>
<dbReference type="EMBL" id="JALLBG020000108">
    <property type="protein sequence ID" value="KAL3764242.1"/>
    <property type="molecule type" value="Genomic_DNA"/>
</dbReference>
<dbReference type="PROSITE" id="PS50088">
    <property type="entry name" value="ANK_REPEAT"/>
    <property type="match status" value="1"/>
</dbReference>
<feature type="compositionally biased region" description="Low complexity" evidence="11">
    <location>
        <begin position="246"/>
        <end position="257"/>
    </location>
</feature>
<dbReference type="Gene3D" id="1.10.10.820">
    <property type="match status" value="1"/>
</dbReference>
<dbReference type="Gene3D" id="3.40.850.10">
    <property type="entry name" value="Kinesin motor domain"/>
    <property type="match status" value="2"/>
</dbReference>
<evidence type="ECO:0000256" key="11">
    <source>
        <dbReference type="SAM" id="MobiDB-lite"/>
    </source>
</evidence>
<dbReference type="CDD" id="cd00124">
    <property type="entry name" value="MYSc"/>
    <property type="match status" value="1"/>
</dbReference>
<feature type="compositionally biased region" description="Polar residues" evidence="11">
    <location>
        <begin position="97"/>
        <end position="113"/>
    </location>
</feature>
<dbReference type="Pfam" id="PF00612">
    <property type="entry name" value="IQ"/>
    <property type="match status" value="3"/>
</dbReference>
<dbReference type="InterPro" id="IPR000048">
    <property type="entry name" value="IQ_motif_EF-hand-BS"/>
</dbReference>
<feature type="region of interest" description="Disordered" evidence="11">
    <location>
        <begin position="806"/>
        <end position="832"/>
    </location>
</feature>
<evidence type="ECO:0000256" key="10">
    <source>
        <dbReference type="PROSITE-ProRule" id="PRU00782"/>
    </source>
</evidence>
<dbReference type="GO" id="GO:0003779">
    <property type="term" value="F:actin binding"/>
    <property type="evidence" value="ECO:0007669"/>
    <property type="project" value="UniProtKB-KW"/>
</dbReference>